<dbReference type="PANTHER" id="PTHR10629:SF52">
    <property type="entry name" value="DNA (CYTOSINE-5)-METHYLTRANSFERASE 1"/>
    <property type="match status" value="1"/>
</dbReference>
<dbReference type="GO" id="GO:0003886">
    <property type="term" value="F:DNA (cytosine-5-)-methyltransferase activity"/>
    <property type="evidence" value="ECO:0007669"/>
    <property type="project" value="UniProtKB-EC"/>
</dbReference>
<evidence type="ECO:0000313" key="6">
    <source>
        <dbReference type="Proteomes" id="UP001237642"/>
    </source>
</evidence>
<gene>
    <name evidence="5" type="ORF">POM88_049284</name>
</gene>
<dbReference type="GO" id="GO:0003677">
    <property type="term" value="F:DNA binding"/>
    <property type="evidence" value="ECO:0007669"/>
    <property type="project" value="TreeGrafter"/>
</dbReference>
<dbReference type="GO" id="GO:0005634">
    <property type="term" value="C:nucleus"/>
    <property type="evidence" value="ECO:0007669"/>
    <property type="project" value="TreeGrafter"/>
</dbReference>
<reference evidence="5" key="1">
    <citation type="submission" date="2023-02" db="EMBL/GenBank/DDBJ databases">
        <title>Genome of toxic invasive species Heracleum sosnowskyi carries increased number of genes despite the absence of recent whole-genome duplications.</title>
        <authorList>
            <person name="Schelkunov M."/>
            <person name="Shtratnikova V."/>
            <person name="Makarenko M."/>
            <person name="Klepikova A."/>
            <person name="Omelchenko D."/>
            <person name="Novikova G."/>
            <person name="Obukhova E."/>
            <person name="Bogdanov V."/>
            <person name="Penin A."/>
            <person name="Logacheva M."/>
        </authorList>
    </citation>
    <scope>NUCLEOTIDE SEQUENCE</scope>
    <source>
        <strain evidence="5">Hsosn_3</strain>
        <tissue evidence="5">Leaf</tissue>
    </source>
</reference>
<dbReference type="PANTHER" id="PTHR10629">
    <property type="entry name" value="CYTOSINE-SPECIFIC METHYLTRANSFERASE"/>
    <property type="match status" value="1"/>
</dbReference>
<evidence type="ECO:0000256" key="3">
    <source>
        <dbReference type="ARBA" id="ARBA00022679"/>
    </source>
</evidence>
<name>A0AAD8M1J1_9APIA</name>
<organism evidence="5 6">
    <name type="scientific">Heracleum sosnowskyi</name>
    <dbReference type="NCBI Taxonomy" id="360622"/>
    <lineage>
        <taxon>Eukaryota</taxon>
        <taxon>Viridiplantae</taxon>
        <taxon>Streptophyta</taxon>
        <taxon>Embryophyta</taxon>
        <taxon>Tracheophyta</taxon>
        <taxon>Spermatophyta</taxon>
        <taxon>Magnoliopsida</taxon>
        <taxon>eudicotyledons</taxon>
        <taxon>Gunneridae</taxon>
        <taxon>Pentapetalae</taxon>
        <taxon>asterids</taxon>
        <taxon>campanulids</taxon>
        <taxon>Apiales</taxon>
        <taxon>Apiaceae</taxon>
        <taxon>Apioideae</taxon>
        <taxon>apioid superclade</taxon>
        <taxon>Tordylieae</taxon>
        <taxon>Tordyliinae</taxon>
        <taxon>Heracleum</taxon>
    </lineage>
</organism>
<proteinExistence type="predicted"/>
<evidence type="ECO:0000256" key="4">
    <source>
        <dbReference type="ARBA" id="ARBA00022691"/>
    </source>
</evidence>
<dbReference type="PRINTS" id="PR00105">
    <property type="entry name" value="C5METTRFRASE"/>
</dbReference>
<evidence type="ECO:0000313" key="5">
    <source>
        <dbReference type="EMBL" id="KAK1356028.1"/>
    </source>
</evidence>
<evidence type="ECO:0000256" key="2">
    <source>
        <dbReference type="ARBA" id="ARBA00022603"/>
    </source>
</evidence>
<dbReference type="GO" id="GO:0044027">
    <property type="term" value="P:negative regulation of gene expression via chromosomal CpG island methylation"/>
    <property type="evidence" value="ECO:0007669"/>
    <property type="project" value="TreeGrafter"/>
</dbReference>
<dbReference type="InterPro" id="IPR001525">
    <property type="entry name" value="C5_MeTfrase"/>
</dbReference>
<dbReference type="EC" id="2.1.1.37" evidence="1"/>
<protein>
    <recommendedName>
        <fullName evidence="1">DNA (cytosine-5-)-methyltransferase</fullName>
        <ecNumber evidence="1">2.1.1.37</ecNumber>
    </recommendedName>
</protein>
<comment type="caution">
    <text evidence="5">The sequence shown here is derived from an EMBL/GenBank/DDBJ whole genome shotgun (WGS) entry which is preliminary data.</text>
</comment>
<keyword evidence="4" id="KW-0949">S-adenosyl-L-methionine</keyword>
<keyword evidence="2" id="KW-0489">Methyltransferase</keyword>
<dbReference type="EMBL" id="JAUIZM010000011">
    <property type="protein sequence ID" value="KAK1356028.1"/>
    <property type="molecule type" value="Genomic_DNA"/>
</dbReference>
<dbReference type="SUPFAM" id="SSF53335">
    <property type="entry name" value="S-adenosyl-L-methionine-dependent methyltransferases"/>
    <property type="match status" value="1"/>
</dbReference>
<evidence type="ECO:0000256" key="1">
    <source>
        <dbReference type="ARBA" id="ARBA00011975"/>
    </source>
</evidence>
<reference evidence="5" key="2">
    <citation type="submission" date="2023-05" db="EMBL/GenBank/DDBJ databases">
        <authorList>
            <person name="Schelkunov M.I."/>
        </authorList>
    </citation>
    <scope>NUCLEOTIDE SEQUENCE</scope>
    <source>
        <strain evidence="5">Hsosn_3</strain>
        <tissue evidence="5">Leaf</tissue>
    </source>
</reference>
<dbReference type="InterPro" id="IPR029063">
    <property type="entry name" value="SAM-dependent_MTases_sf"/>
</dbReference>
<sequence>MNRFNQSSWSKVQCEMILAFLSFADYYRPKYFLLENVRNFVSFNKGQTFHLALASLLEMGYQVRFGILEAGAYGVPQSRKRAFIWAAAPEETLPEWPEPMHVFAAPELKVALPQNKYYAAVLIGCDGVHSQVARSLGLGEPGGFNGGYVPISDTKVYLFLATGNSAAPDCA</sequence>
<dbReference type="Proteomes" id="UP001237642">
    <property type="component" value="Unassembled WGS sequence"/>
</dbReference>
<dbReference type="Pfam" id="PF00145">
    <property type="entry name" value="DNA_methylase"/>
    <property type="match status" value="1"/>
</dbReference>
<dbReference type="InterPro" id="IPR050390">
    <property type="entry name" value="C5-Methyltransferase"/>
</dbReference>
<keyword evidence="3" id="KW-0808">Transferase</keyword>
<dbReference type="AlphaFoldDB" id="A0AAD8M1J1"/>
<dbReference type="GO" id="GO:0032259">
    <property type="term" value="P:methylation"/>
    <property type="evidence" value="ECO:0007669"/>
    <property type="project" value="UniProtKB-KW"/>
</dbReference>
<keyword evidence="6" id="KW-1185">Reference proteome</keyword>
<dbReference type="Gene3D" id="3.40.50.150">
    <property type="entry name" value="Vaccinia Virus protein VP39"/>
    <property type="match status" value="1"/>
</dbReference>
<accession>A0AAD8M1J1</accession>